<comment type="caution">
    <text evidence="2">The sequence shown here is derived from an EMBL/GenBank/DDBJ whole genome shotgun (WGS) entry which is preliminary data.</text>
</comment>
<keyword evidence="1" id="KW-1133">Transmembrane helix</keyword>
<organism evidence="2 3">
    <name type="scientific">Pleionea mediterranea</name>
    <dbReference type="NCBI Taxonomy" id="523701"/>
    <lineage>
        <taxon>Bacteria</taxon>
        <taxon>Pseudomonadati</taxon>
        <taxon>Pseudomonadota</taxon>
        <taxon>Gammaproteobacteria</taxon>
        <taxon>Oceanospirillales</taxon>
        <taxon>Pleioneaceae</taxon>
        <taxon>Pleionea</taxon>
    </lineage>
</organism>
<reference evidence="2 3" key="1">
    <citation type="submission" date="2018-05" db="EMBL/GenBank/DDBJ databases">
        <title>Genomic Encyclopedia of Type Strains, Phase IV (KMG-IV): sequencing the most valuable type-strain genomes for metagenomic binning, comparative biology and taxonomic classification.</title>
        <authorList>
            <person name="Goeker M."/>
        </authorList>
    </citation>
    <scope>NUCLEOTIDE SEQUENCE [LARGE SCALE GENOMIC DNA]</scope>
    <source>
        <strain evidence="2 3">DSM 25350</strain>
    </source>
</reference>
<evidence type="ECO:0000256" key="1">
    <source>
        <dbReference type="SAM" id="Phobius"/>
    </source>
</evidence>
<name>A0A316FZD5_9GAMM</name>
<dbReference type="AlphaFoldDB" id="A0A316FZD5"/>
<feature type="transmembrane region" description="Helical" evidence="1">
    <location>
        <begin position="79"/>
        <end position="100"/>
    </location>
</feature>
<evidence type="ECO:0000313" key="2">
    <source>
        <dbReference type="EMBL" id="PWK53066.1"/>
    </source>
</evidence>
<accession>A0A316FZD5</accession>
<feature type="transmembrane region" description="Helical" evidence="1">
    <location>
        <begin position="36"/>
        <end position="53"/>
    </location>
</feature>
<dbReference type="EMBL" id="QGGU01000004">
    <property type="protein sequence ID" value="PWK53066.1"/>
    <property type="molecule type" value="Genomic_DNA"/>
</dbReference>
<dbReference type="Proteomes" id="UP000245790">
    <property type="component" value="Unassembled WGS sequence"/>
</dbReference>
<keyword evidence="1" id="KW-0472">Membrane</keyword>
<gene>
    <name evidence="2" type="ORF">C8D97_104284</name>
</gene>
<sequence length="107" mass="12436">MKSKIEKVKNRISQICIGLILSALFVYIFFGNEKLVVQLLVVVFFLWGLKTILDYKDDSTMHLYVQIVPPDAPEIERAVWFWIAVFLVVSSVILFVKLLIGSYDYLY</sequence>
<dbReference type="RefSeq" id="WP_109763038.1">
    <property type="nucleotide sequence ID" value="NZ_QGGU01000004.1"/>
</dbReference>
<keyword evidence="3" id="KW-1185">Reference proteome</keyword>
<evidence type="ECO:0000313" key="3">
    <source>
        <dbReference type="Proteomes" id="UP000245790"/>
    </source>
</evidence>
<protein>
    <submittedName>
        <fullName evidence="2">Uncharacterized protein</fullName>
    </submittedName>
</protein>
<feature type="transmembrane region" description="Helical" evidence="1">
    <location>
        <begin position="12"/>
        <end position="30"/>
    </location>
</feature>
<keyword evidence="1" id="KW-0812">Transmembrane</keyword>
<proteinExistence type="predicted"/>